<dbReference type="Proteomes" id="UP001321450">
    <property type="component" value="Chromosome"/>
</dbReference>
<dbReference type="InterPro" id="IPR010985">
    <property type="entry name" value="Ribbon_hlx_hlx"/>
</dbReference>
<dbReference type="InterPro" id="IPR008651">
    <property type="entry name" value="Uncharacterised_HicB"/>
</dbReference>
<dbReference type="SUPFAM" id="SSF143100">
    <property type="entry name" value="TTHA1013/TTHA0281-like"/>
    <property type="match status" value="1"/>
</dbReference>
<organism evidence="1 2">
    <name type="scientific">Methylomarinovum tepidoasis</name>
    <dbReference type="NCBI Taxonomy" id="2840183"/>
    <lineage>
        <taxon>Bacteria</taxon>
        <taxon>Pseudomonadati</taxon>
        <taxon>Pseudomonadota</taxon>
        <taxon>Gammaproteobacteria</taxon>
        <taxon>Methylococcales</taxon>
        <taxon>Methylothermaceae</taxon>
        <taxon>Methylomarinovum</taxon>
    </lineage>
</organism>
<name>A0AAU9CQ79_9GAMM</name>
<evidence type="ECO:0000313" key="1">
    <source>
        <dbReference type="EMBL" id="BCX88488.1"/>
    </source>
</evidence>
<evidence type="ECO:0000313" key="2">
    <source>
        <dbReference type="Proteomes" id="UP001321450"/>
    </source>
</evidence>
<dbReference type="EMBL" id="AP024718">
    <property type="protein sequence ID" value="BCX88488.1"/>
    <property type="molecule type" value="Genomic_DNA"/>
</dbReference>
<dbReference type="GO" id="GO:0006355">
    <property type="term" value="P:regulation of DNA-templated transcription"/>
    <property type="evidence" value="ECO:0007669"/>
    <property type="project" value="InterPro"/>
</dbReference>
<dbReference type="KEGG" id="meiy:MIN45_P0857"/>
<sequence length="111" mass="12626">MTTYLTHKGYLGSIEPDLETGRLYGKLLFIRDLVTYEAETLEDLKKEFIASVEAYLEDCKALGKEPDRPCKGTFNVRIPPELHRKVVLAAKGKSLNQFVREALEEKLSHAE</sequence>
<dbReference type="Pfam" id="PF05534">
    <property type="entry name" value="HicB"/>
    <property type="match status" value="1"/>
</dbReference>
<keyword evidence="2" id="KW-1185">Reference proteome</keyword>
<accession>A0AAU9CQ79</accession>
<gene>
    <name evidence="1" type="ORF">MIN45_P0857</name>
</gene>
<dbReference type="RefSeq" id="WP_286293624.1">
    <property type="nucleotide sequence ID" value="NZ_AP024718.1"/>
</dbReference>
<protein>
    <recommendedName>
        <fullName evidence="3">HicB</fullName>
    </recommendedName>
</protein>
<dbReference type="AlphaFoldDB" id="A0AAU9CQ79"/>
<dbReference type="SUPFAM" id="SSF47598">
    <property type="entry name" value="Ribbon-helix-helix"/>
    <property type="match status" value="1"/>
</dbReference>
<proteinExistence type="predicted"/>
<dbReference type="InterPro" id="IPR035069">
    <property type="entry name" value="TTHA1013/TTHA0281-like"/>
</dbReference>
<evidence type="ECO:0008006" key="3">
    <source>
        <dbReference type="Google" id="ProtNLM"/>
    </source>
</evidence>
<reference evidence="2" key="1">
    <citation type="journal article" date="2024" name="Int. J. Syst. Evol. Microbiol.">
        <title>Methylomarinovum tepidoasis sp. nov., a moderately thermophilic methanotroph of the family Methylothermaceae isolated from a deep-sea hydrothermal field.</title>
        <authorList>
            <person name="Hirayama H."/>
            <person name="Takaki Y."/>
            <person name="Abe M."/>
            <person name="Miyazaki M."/>
            <person name="Uematsu K."/>
            <person name="Matsui Y."/>
            <person name="Takai K."/>
        </authorList>
    </citation>
    <scope>NUCLEOTIDE SEQUENCE [LARGE SCALE GENOMIC DNA]</scope>
    <source>
        <strain evidence="2">IN45</strain>
    </source>
</reference>